<evidence type="ECO:0000256" key="1">
    <source>
        <dbReference type="SAM" id="MobiDB-lite"/>
    </source>
</evidence>
<feature type="region of interest" description="Disordered" evidence="1">
    <location>
        <begin position="1"/>
        <end position="39"/>
    </location>
</feature>
<reference evidence="2" key="1">
    <citation type="submission" date="2021-12" db="EMBL/GenBank/DDBJ databases">
        <title>Prjna785345.</title>
        <authorList>
            <person name="Rujirawat T."/>
            <person name="Krajaejun T."/>
        </authorList>
    </citation>
    <scope>NUCLEOTIDE SEQUENCE</scope>
    <source>
        <strain evidence="2">Pi057C3</strain>
    </source>
</reference>
<proteinExistence type="predicted"/>
<protein>
    <recommendedName>
        <fullName evidence="4">No apical meristem-associated C-terminal domain-containing protein</fullName>
    </recommendedName>
</protein>
<dbReference type="PANTHER" id="PTHR45023:SF4">
    <property type="entry name" value="GLYCINE-RICH PROTEIN-RELATED"/>
    <property type="match status" value="1"/>
</dbReference>
<comment type="caution">
    <text evidence="2">The sequence shown here is derived from an EMBL/GenBank/DDBJ whole genome shotgun (WGS) entry which is preliminary data.</text>
</comment>
<dbReference type="Proteomes" id="UP001209570">
    <property type="component" value="Unassembled WGS sequence"/>
</dbReference>
<evidence type="ECO:0000313" key="2">
    <source>
        <dbReference type="EMBL" id="KAJ0391063.1"/>
    </source>
</evidence>
<dbReference type="EMBL" id="JAKCXM010001341">
    <property type="protein sequence ID" value="KAJ0391063.1"/>
    <property type="molecule type" value="Genomic_DNA"/>
</dbReference>
<dbReference type="AlphaFoldDB" id="A0AAD5Q5B5"/>
<gene>
    <name evidence="2" type="ORF">P43SY_011650</name>
</gene>
<sequence>MNSTASEDASPRLDETRTSPSDKVLTIRGGRQAGQPNFKPDEDVALAKAYLESTTDPVKSTDQSGTAFWSSVHVRFMKLSLGSTRTPISLSNRWNNVLNKSLAKWVGHLTTALREYHSGWQYGDYLNRAKAEYADSGQKFKFIDVYNVVKDIPRYAVAESAIDSRVKSALGLDVVETDCGGSGAPMITFARRPEQGRKAAKRARHESGEGDAETDKELVTLKRIAEASEERNRLQKEQLKIEKTNSQIAFFKLNPNSDAAKRFFELQAEAFLQELEASQLGKHPRQTDD</sequence>
<accession>A0AAD5Q5B5</accession>
<name>A0AAD5Q5B5_PYTIN</name>
<evidence type="ECO:0008006" key="4">
    <source>
        <dbReference type="Google" id="ProtNLM"/>
    </source>
</evidence>
<dbReference type="PANTHER" id="PTHR45023">
    <property type="match status" value="1"/>
</dbReference>
<feature type="region of interest" description="Disordered" evidence="1">
    <location>
        <begin position="192"/>
        <end position="217"/>
    </location>
</feature>
<evidence type="ECO:0000313" key="3">
    <source>
        <dbReference type="Proteomes" id="UP001209570"/>
    </source>
</evidence>
<organism evidence="2 3">
    <name type="scientific">Pythium insidiosum</name>
    <name type="common">Pythiosis disease agent</name>
    <dbReference type="NCBI Taxonomy" id="114742"/>
    <lineage>
        <taxon>Eukaryota</taxon>
        <taxon>Sar</taxon>
        <taxon>Stramenopiles</taxon>
        <taxon>Oomycota</taxon>
        <taxon>Peronosporomycetes</taxon>
        <taxon>Pythiales</taxon>
        <taxon>Pythiaceae</taxon>
        <taxon>Pythium</taxon>
    </lineage>
</organism>
<keyword evidence="3" id="KW-1185">Reference proteome</keyword>
<feature type="compositionally biased region" description="Basic and acidic residues" evidence="1">
    <location>
        <begin position="205"/>
        <end position="217"/>
    </location>
</feature>